<evidence type="ECO:0000256" key="5">
    <source>
        <dbReference type="ARBA" id="ARBA00022833"/>
    </source>
</evidence>
<dbReference type="CDD" id="cd16454">
    <property type="entry name" value="RING-H2_PA-TM-RING"/>
    <property type="match status" value="1"/>
</dbReference>
<comment type="subcellular location">
    <subcellularLocation>
        <location evidence="1">Membrane</location>
    </subcellularLocation>
</comment>
<feature type="compositionally biased region" description="Polar residues" evidence="9">
    <location>
        <begin position="311"/>
        <end position="333"/>
    </location>
</feature>
<keyword evidence="4 8" id="KW-0863">Zinc-finger</keyword>
<keyword evidence="5" id="KW-0862">Zinc</keyword>
<dbReference type="PANTHER" id="PTHR46539:SF1">
    <property type="entry name" value="E3 UBIQUITIN-PROTEIN LIGASE ATL42"/>
    <property type="match status" value="1"/>
</dbReference>
<keyword evidence="3" id="KW-0479">Metal-binding</keyword>
<evidence type="ECO:0000256" key="6">
    <source>
        <dbReference type="ARBA" id="ARBA00022989"/>
    </source>
</evidence>
<dbReference type="SMART" id="SM00184">
    <property type="entry name" value="RING"/>
    <property type="match status" value="1"/>
</dbReference>
<evidence type="ECO:0000313" key="13">
    <source>
        <dbReference type="EMBL" id="KKY25973.1"/>
    </source>
</evidence>
<sequence length="594" mass="62284">MSATVLMRYVRATCAVAVVLQQAVSAQTVTPSNATDQYADTSQLVLSVARRTVEGVSVAQVVPLTARAADDLDVSDGLPGQLFYASDASAERLNSSNIAYIDCDPDAYRGYSQATDVLHTAIDHGAAAALFFSKSARSCNVTGVGDNFPFLYSMVNATASQQLLDNLIATTSQAGQVYFVTIRSTAGTSTTGNDTMSTNGDTGSDQTQSNSNPLGPSPSTAVAMIILYSITGVITALFLVIIITGALRAHRHPERYGPGVVLNGGRGGSRQTRVRGIARAMLDTLPVVKFGDNTNQQNAPKPTDVEMGDTTARNSAENMQQATDADAHGQQQSGAAGATGGAGTAAANGRISHEGAPRSAAAEPTNGTEQQADSTEAGIAPAAAGGSAENLASEGDAYTGCTICTEEFEPGQDVRLLPCNHKFHPECIDPWLLNVSGTCPLCRIDLNPASPTDEHHPDSHHHHNNSASTRRSASILAPPLSPTDAAAANIPPSPHDHRRRSMLRDLLHLRGHDDANSTSEERLAMARRMAIDRNSRDANMVATPPGEDDHRRRSRRLSNLFRPGRHAAATDVGEAALPQPPAPVHDGGAGAASR</sequence>
<evidence type="ECO:0000256" key="3">
    <source>
        <dbReference type="ARBA" id="ARBA00022723"/>
    </source>
</evidence>
<dbReference type="GO" id="GO:0008270">
    <property type="term" value="F:zinc ion binding"/>
    <property type="evidence" value="ECO:0007669"/>
    <property type="project" value="UniProtKB-KW"/>
</dbReference>
<dbReference type="Proteomes" id="UP000034182">
    <property type="component" value="Unassembled WGS sequence"/>
</dbReference>
<comment type="caution">
    <text evidence="13">The sequence shown here is derived from an EMBL/GenBank/DDBJ whole genome shotgun (WGS) entry which is preliminary data.</text>
</comment>
<evidence type="ECO:0000256" key="8">
    <source>
        <dbReference type="PROSITE-ProRule" id="PRU00175"/>
    </source>
</evidence>
<evidence type="ECO:0000256" key="7">
    <source>
        <dbReference type="ARBA" id="ARBA00023136"/>
    </source>
</evidence>
<evidence type="ECO:0000256" key="10">
    <source>
        <dbReference type="SAM" id="Phobius"/>
    </source>
</evidence>
<feature type="transmembrane region" description="Helical" evidence="10">
    <location>
        <begin position="221"/>
        <end position="247"/>
    </location>
</feature>
<organism evidence="13 14">
    <name type="scientific">Diplodia seriata</name>
    <dbReference type="NCBI Taxonomy" id="420778"/>
    <lineage>
        <taxon>Eukaryota</taxon>
        <taxon>Fungi</taxon>
        <taxon>Dikarya</taxon>
        <taxon>Ascomycota</taxon>
        <taxon>Pezizomycotina</taxon>
        <taxon>Dothideomycetes</taxon>
        <taxon>Dothideomycetes incertae sedis</taxon>
        <taxon>Botryosphaeriales</taxon>
        <taxon>Botryosphaeriaceae</taxon>
        <taxon>Diplodia</taxon>
    </lineage>
</organism>
<evidence type="ECO:0000256" key="11">
    <source>
        <dbReference type="SAM" id="SignalP"/>
    </source>
</evidence>
<protein>
    <submittedName>
        <fullName evidence="13">Putative ring finger domain</fullName>
    </submittedName>
</protein>
<evidence type="ECO:0000313" key="14">
    <source>
        <dbReference type="Proteomes" id="UP000034182"/>
    </source>
</evidence>
<keyword evidence="6 10" id="KW-1133">Transmembrane helix</keyword>
<dbReference type="Gene3D" id="3.30.40.10">
    <property type="entry name" value="Zinc/RING finger domain, C3HC4 (zinc finger)"/>
    <property type="match status" value="1"/>
</dbReference>
<reference evidence="13 14" key="1">
    <citation type="submission" date="2015-03" db="EMBL/GenBank/DDBJ databases">
        <authorList>
            <person name="Morales-Cruz A."/>
            <person name="Amrine K.C."/>
            <person name="Cantu D."/>
        </authorList>
    </citation>
    <scope>NUCLEOTIDE SEQUENCE [LARGE SCALE GENOMIC DNA]</scope>
    <source>
        <strain evidence="13">DS831</strain>
    </source>
</reference>
<feature type="region of interest" description="Disordered" evidence="9">
    <location>
        <begin position="289"/>
        <end position="390"/>
    </location>
</feature>
<evidence type="ECO:0000259" key="12">
    <source>
        <dbReference type="PROSITE" id="PS50089"/>
    </source>
</evidence>
<feature type="region of interest" description="Disordered" evidence="9">
    <location>
        <begin position="450"/>
        <end position="498"/>
    </location>
</feature>
<dbReference type="Pfam" id="PF13639">
    <property type="entry name" value="zf-RING_2"/>
    <property type="match status" value="1"/>
</dbReference>
<feature type="signal peptide" evidence="11">
    <location>
        <begin position="1"/>
        <end position="26"/>
    </location>
</feature>
<keyword evidence="7 10" id="KW-0472">Membrane</keyword>
<feature type="compositionally biased region" description="Low complexity" evidence="9">
    <location>
        <begin position="374"/>
        <end position="390"/>
    </location>
</feature>
<dbReference type="GO" id="GO:0016020">
    <property type="term" value="C:membrane"/>
    <property type="evidence" value="ECO:0007669"/>
    <property type="project" value="UniProtKB-SubCell"/>
</dbReference>
<feature type="region of interest" description="Disordered" evidence="9">
    <location>
        <begin position="189"/>
        <end position="216"/>
    </location>
</feature>
<feature type="domain" description="RING-type" evidence="12">
    <location>
        <begin position="401"/>
        <end position="443"/>
    </location>
</feature>
<evidence type="ECO:0000256" key="1">
    <source>
        <dbReference type="ARBA" id="ARBA00004370"/>
    </source>
</evidence>
<proteinExistence type="predicted"/>
<name>A0A0G2GRL8_9PEZI</name>
<evidence type="ECO:0000256" key="2">
    <source>
        <dbReference type="ARBA" id="ARBA00022692"/>
    </source>
</evidence>
<dbReference type="InterPro" id="IPR001841">
    <property type="entry name" value="Znf_RING"/>
</dbReference>
<keyword evidence="11" id="KW-0732">Signal</keyword>
<feature type="chain" id="PRO_5002544912" evidence="11">
    <location>
        <begin position="27"/>
        <end position="594"/>
    </location>
</feature>
<evidence type="ECO:0000256" key="9">
    <source>
        <dbReference type="SAM" id="MobiDB-lite"/>
    </source>
</evidence>
<dbReference type="InterPro" id="IPR013083">
    <property type="entry name" value="Znf_RING/FYVE/PHD"/>
</dbReference>
<reference evidence="13 14" key="2">
    <citation type="submission" date="2015-05" db="EMBL/GenBank/DDBJ databases">
        <title>Distinctive expansion of gene families associated with plant cell wall degradation and secondary metabolism in the genomes of grapevine trunk pathogens.</title>
        <authorList>
            <person name="Lawrence D.P."/>
            <person name="Travadon R."/>
            <person name="Rolshausen P.E."/>
            <person name="Baumgartner K."/>
        </authorList>
    </citation>
    <scope>NUCLEOTIDE SEQUENCE [LARGE SCALE GENOMIC DNA]</scope>
    <source>
        <strain evidence="13">DS831</strain>
    </source>
</reference>
<accession>A0A0G2GRL8</accession>
<dbReference type="EMBL" id="LAQI01000034">
    <property type="protein sequence ID" value="KKY25973.1"/>
    <property type="molecule type" value="Genomic_DNA"/>
</dbReference>
<dbReference type="PANTHER" id="PTHR46539">
    <property type="entry name" value="E3 UBIQUITIN-PROTEIN LIGASE ATL42"/>
    <property type="match status" value="1"/>
</dbReference>
<gene>
    <name evidence="13" type="ORF">UCDDS831_g01822</name>
</gene>
<dbReference type="SUPFAM" id="SSF57850">
    <property type="entry name" value="RING/U-box"/>
    <property type="match status" value="1"/>
</dbReference>
<keyword evidence="2 10" id="KW-0812">Transmembrane</keyword>
<dbReference type="PROSITE" id="PS50089">
    <property type="entry name" value="ZF_RING_2"/>
    <property type="match status" value="1"/>
</dbReference>
<feature type="region of interest" description="Disordered" evidence="9">
    <location>
        <begin position="558"/>
        <end position="594"/>
    </location>
</feature>
<dbReference type="AlphaFoldDB" id="A0A0G2GRL8"/>
<evidence type="ECO:0000256" key="4">
    <source>
        <dbReference type="ARBA" id="ARBA00022771"/>
    </source>
</evidence>